<dbReference type="CDD" id="cd01577">
    <property type="entry name" value="IPMI_Swivel"/>
    <property type="match status" value="1"/>
</dbReference>
<comment type="caution">
    <text evidence="12">The sequence shown here is derived from an EMBL/GenBank/DDBJ whole genome shotgun (WGS) entry which is preliminary data.</text>
</comment>
<name>A0ABT6AW55_9BURK</name>
<keyword evidence="8 10" id="KW-0456">Lyase</keyword>
<dbReference type="InterPro" id="IPR000573">
    <property type="entry name" value="AconitaseA/IPMdHydase_ssu_swvl"/>
</dbReference>
<reference evidence="12 13" key="1">
    <citation type="submission" date="2023-03" db="EMBL/GenBank/DDBJ databases">
        <title>Draft assemblies of triclosan tolerant bacteria isolated from returned activated sludge.</title>
        <authorList>
            <person name="Van Hamelsveld S."/>
        </authorList>
    </citation>
    <scope>NUCLEOTIDE SEQUENCE [LARGE SCALE GENOMIC DNA]</scope>
    <source>
        <strain evidence="12 13">GW210010_S58</strain>
    </source>
</reference>
<comment type="similarity">
    <text evidence="4 10">Belongs to the LeuD family. LeuD type 1 subfamily.</text>
</comment>
<proteinExistence type="inferred from homology"/>
<evidence type="ECO:0000256" key="5">
    <source>
        <dbReference type="ARBA" id="ARBA00011271"/>
    </source>
</evidence>
<dbReference type="Pfam" id="PF00694">
    <property type="entry name" value="Aconitase_C"/>
    <property type="match status" value="1"/>
</dbReference>
<comment type="subunit">
    <text evidence="5 10">Heterodimer of LeuC and LeuD.</text>
</comment>
<evidence type="ECO:0000256" key="6">
    <source>
        <dbReference type="ARBA" id="ARBA00022430"/>
    </source>
</evidence>
<evidence type="ECO:0000313" key="12">
    <source>
        <dbReference type="EMBL" id="MDF3836709.1"/>
    </source>
</evidence>
<evidence type="ECO:0000256" key="2">
    <source>
        <dbReference type="ARBA" id="ARBA00002695"/>
    </source>
</evidence>
<evidence type="ECO:0000256" key="4">
    <source>
        <dbReference type="ARBA" id="ARBA00009845"/>
    </source>
</evidence>
<dbReference type="NCBIfam" id="NF002458">
    <property type="entry name" value="PRK01641.1"/>
    <property type="match status" value="1"/>
</dbReference>
<evidence type="ECO:0000256" key="10">
    <source>
        <dbReference type="HAMAP-Rule" id="MF_01031"/>
    </source>
</evidence>
<evidence type="ECO:0000256" key="7">
    <source>
        <dbReference type="ARBA" id="ARBA00022605"/>
    </source>
</evidence>
<evidence type="ECO:0000256" key="3">
    <source>
        <dbReference type="ARBA" id="ARBA00004729"/>
    </source>
</evidence>
<dbReference type="PANTHER" id="PTHR43345">
    <property type="entry name" value="3-ISOPROPYLMALATE DEHYDRATASE SMALL SUBUNIT 2-RELATED-RELATED"/>
    <property type="match status" value="1"/>
</dbReference>
<evidence type="ECO:0000259" key="11">
    <source>
        <dbReference type="Pfam" id="PF00694"/>
    </source>
</evidence>
<dbReference type="RefSeq" id="WP_276267107.1">
    <property type="nucleotide sequence ID" value="NZ_JARJLM010000455.1"/>
</dbReference>
<keyword evidence="7 10" id="KW-0028">Amino-acid biosynthesis</keyword>
<dbReference type="PANTHER" id="PTHR43345:SF5">
    <property type="entry name" value="3-ISOPROPYLMALATE DEHYDRATASE SMALL SUBUNIT"/>
    <property type="match status" value="1"/>
</dbReference>
<comment type="function">
    <text evidence="2 10">Catalyzes the isomerization between 2-isopropylmalate and 3-isopropylmalate, via the formation of 2-isopropylmaleate.</text>
</comment>
<dbReference type="NCBIfam" id="TIGR00171">
    <property type="entry name" value="leuD"/>
    <property type="match status" value="1"/>
</dbReference>
<organism evidence="12 13">
    <name type="scientific">Cupriavidus basilensis</name>
    <dbReference type="NCBI Taxonomy" id="68895"/>
    <lineage>
        <taxon>Bacteria</taxon>
        <taxon>Pseudomonadati</taxon>
        <taxon>Pseudomonadota</taxon>
        <taxon>Betaproteobacteria</taxon>
        <taxon>Burkholderiales</taxon>
        <taxon>Burkholderiaceae</taxon>
        <taxon>Cupriavidus</taxon>
    </lineage>
</organism>
<dbReference type="HAMAP" id="MF_01031">
    <property type="entry name" value="LeuD_type1"/>
    <property type="match status" value="1"/>
</dbReference>
<dbReference type="Proteomes" id="UP001216674">
    <property type="component" value="Unassembled WGS sequence"/>
</dbReference>
<comment type="catalytic activity">
    <reaction evidence="1 10">
        <text>(2R,3S)-3-isopropylmalate = (2S)-2-isopropylmalate</text>
        <dbReference type="Rhea" id="RHEA:32287"/>
        <dbReference type="ChEBI" id="CHEBI:1178"/>
        <dbReference type="ChEBI" id="CHEBI:35121"/>
        <dbReference type="EC" id="4.2.1.33"/>
    </reaction>
</comment>
<dbReference type="InterPro" id="IPR004431">
    <property type="entry name" value="3-IsopropMal_deHydase_ssu"/>
</dbReference>
<evidence type="ECO:0000256" key="1">
    <source>
        <dbReference type="ARBA" id="ARBA00000491"/>
    </source>
</evidence>
<dbReference type="InterPro" id="IPR015928">
    <property type="entry name" value="Aconitase/3IPM_dehydase_swvl"/>
</dbReference>
<accession>A0ABT6AW55</accession>
<keyword evidence="13" id="KW-1185">Reference proteome</keyword>
<dbReference type="InterPro" id="IPR033940">
    <property type="entry name" value="IPMI_Swivel"/>
</dbReference>
<gene>
    <name evidence="10 12" type="primary">leuD</name>
    <name evidence="12" type="ORF">P3W85_27685</name>
</gene>
<keyword evidence="9 10" id="KW-0100">Branched-chain amino acid biosynthesis</keyword>
<comment type="pathway">
    <text evidence="3 10">Amino-acid biosynthesis; L-leucine biosynthesis; L-leucine from 3-methyl-2-oxobutanoate: step 2/4.</text>
</comment>
<protein>
    <recommendedName>
        <fullName evidence="10">3-isopropylmalate dehydratase small subunit</fullName>
        <ecNumber evidence="10">4.2.1.33</ecNumber>
    </recommendedName>
    <alternativeName>
        <fullName evidence="10">Alpha-IPM isomerase</fullName>
        <shortName evidence="10">IPMI</shortName>
    </alternativeName>
    <alternativeName>
        <fullName evidence="10">Isopropylmalate isomerase</fullName>
    </alternativeName>
</protein>
<keyword evidence="6 10" id="KW-0432">Leucine biosynthesis</keyword>
<evidence type="ECO:0000256" key="8">
    <source>
        <dbReference type="ARBA" id="ARBA00023239"/>
    </source>
</evidence>
<dbReference type="SUPFAM" id="SSF52016">
    <property type="entry name" value="LeuD/IlvD-like"/>
    <property type="match status" value="1"/>
</dbReference>
<feature type="domain" description="Aconitase A/isopropylmalate dehydratase small subunit swivel" evidence="11">
    <location>
        <begin position="1"/>
        <end position="121"/>
    </location>
</feature>
<evidence type="ECO:0000313" key="13">
    <source>
        <dbReference type="Proteomes" id="UP001216674"/>
    </source>
</evidence>
<dbReference type="GO" id="GO:0003861">
    <property type="term" value="F:3-isopropylmalate dehydratase activity"/>
    <property type="evidence" value="ECO:0007669"/>
    <property type="project" value="UniProtKB-EC"/>
</dbReference>
<dbReference type="EMBL" id="JARJLM010000455">
    <property type="protein sequence ID" value="MDF3836709.1"/>
    <property type="molecule type" value="Genomic_DNA"/>
</dbReference>
<evidence type="ECO:0000256" key="9">
    <source>
        <dbReference type="ARBA" id="ARBA00023304"/>
    </source>
</evidence>
<dbReference type="InterPro" id="IPR050075">
    <property type="entry name" value="LeuD"/>
</dbReference>
<sequence length="215" mass="24672">MEPFVIFEALAAPFDQSNVDTDQIMPARFTRQPRKKGYQDYLFRDLRFRDDGSENPNFVLNQSLFRGARILVGERNFGCGSSREQAPWGLLDYGIRCVVAADFGDIFYINSLNCGLLPVSLDVDVCTKLREQLHRRPGASLRIDLLNQTVTGPDGAIYTFDIDPFRKRYLLEGLDDIGITLQHEAAITAFEESYRQRFDWLFEDQPELLSQLPSY</sequence>
<dbReference type="EC" id="4.2.1.33" evidence="10"/>
<dbReference type="Gene3D" id="3.20.19.10">
    <property type="entry name" value="Aconitase, domain 4"/>
    <property type="match status" value="1"/>
</dbReference>